<accession>A0A2P4SLQ6</accession>
<name>A0A2P4SLQ6_BAMTH</name>
<evidence type="ECO:0000313" key="4">
    <source>
        <dbReference type="Proteomes" id="UP000237246"/>
    </source>
</evidence>
<dbReference type="PANTHER" id="PTHR47080">
    <property type="entry name" value="CHROMOSOME 16 OPEN READING FRAME 96"/>
    <property type="match status" value="1"/>
</dbReference>
<sequence length="563" mass="62143">MSVAVTLAELADVAFRTPRGCSVNAGALRLLLRGLLEHLRLQDAATHLSEDERGLLQPELSAMPRIVLHPGHPGGPLGVTELPSCGQGPGTPAADTEQIVQLRKRIEVIEEGMTKVTDTLQEVLTNTCSMKTTIQAFQEELQLLKDGFQKSGLEELREQAVQQDKHSHLLQSILDQMKLSSQELIPEASQELALETPCKLSWLSEQHEETCITCSKSTLQQHAGLGTSEDVAMEKMQGEAMLYPRQGSDFSREVLNQVGQLQEQCTRLQEAAEQLWGDSKDTQKADETTLETKASQDELQSTMAQLSEMMQDLLRRMFLHGQDRHKASELIRETNSKAWCPSALPELVLCGAGSLQTQRQQTWRRSKQCHCQGPYFDNGFKRHLFDPMKCISCDRPLATAPRPPLVTVRKASLHLQPRQASAGGSNCLAQQLPGRETEGRNQISQDPTAPTRPPSASSSITTICPFGVPADLTYKNGQVDILGIDGIIYKGRLNSQATSGTATKGKDFPGTKFPQPSAQHAMEKVRRNPKYGSQYVSPYSCSVWFLSMQGILGEDLQESWCSL</sequence>
<dbReference type="PANTHER" id="PTHR47080:SF1">
    <property type="entry name" value="CHROMOSOME 16 OPEN READING FRAME 96"/>
    <property type="match status" value="1"/>
</dbReference>
<reference evidence="3 4" key="1">
    <citation type="submission" date="2018-01" db="EMBL/GenBank/DDBJ databases">
        <title>Comparison of the Chinese Bamboo Partridge and Red Junglefowl genome sequences highlights the importance of demography in genome evolution.</title>
        <authorList>
            <person name="Tiley G.P."/>
            <person name="Kimball R.T."/>
            <person name="Braun E.L."/>
            <person name="Burleigh J.G."/>
        </authorList>
    </citation>
    <scope>NUCLEOTIDE SEQUENCE [LARGE SCALE GENOMIC DNA]</scope>
    <source>
        <strain evidence="3">RTK389</strain>
        <tissue evidence="3">Blood</tissue>
    </source>
</reference>
<dbReference type="Pfam" id="PF16043">
    <property type="entry name" value="DUF4795"/>
    <property type="match status" value="1"/>
</dbReference>
<gene>
    <name evidence="3" type="ORF">CIB84_011205</name>
</gene>
<dbReference type="InterPro" id="IPR032013">
    <property type="entry name" value="DUF4795"/>
</dbReference>
<organism evidence="3 4">
    <name type="scientific">Bambusicola thoracicus</name>
    <name type="common">Chinese bamboo-partridge</name>
    <name type="synonym">Perdix thoracica</name>
    <dbReference type="NCBI Taxonomy" id="9083"/>
    <lineage>
        <taxon>Eukaryota</taxon>
        <taxon>Metazoa</taxon>
        <taxon>Chordata</taxon>
        <taxon>Craniata</taxon>
        <taxon>Vertebrata</taxon>
        <taxon>Euteleostomi</taxon>
        <taxon>Archelosauria</taxon>
        <taxon>Archosauria</taxon>
        <taxon>Dinosauria</taxon>
        <taxon>Saurischia</taxon>
        <taxon>Theropoda</taxon>
        <taxon>Coelurosauria</taxon>
        <taxon>Aves</taxon>
        <taxon>Neognathae</taxon>
        <taxon>Galloanserae</taxon>
        <taxon>Galliformes</taxon>
        <taxon>Phasianidae</taxon>
        <taxon>Perdicinae</taxon>
        <taxon>Bambusicola</taxon>
    </lineage>
</organism>
<protein>
    <recommendedName>
        <fullName evidence="2">DUF4795 domain-containing protein</fullName>
    </recommendedName>
</protein>
<proteinExistence type="predicted"/>
<keyword evidence="4" id="KW-1185">Reference proteome</keyword>
<feature type="compositionally biased region" description="Polar residues" evidence="1">
    <location>
        <begin position="418"/>
        <end position="429"/>
    </location>
</feature>
<feature type="region of interest" description="Disordered" evidence="1">
    <location>
        <begin position="499"/>
        <end position="525"/>
    </location>
</feature>
<dbReference type="AlphaFoldDB" id="A0A2P4SLQ6"/>
<evidence type="ECO:0000313" key="3">
    <source>
        <dbReference type="EMBL" id="POI25045.1"/>
    </source>
</evidence>
<evidence type="ECO:0000256" key="1">
    <source>
        <dbReference type="SAM" id="MobiDB-lite"/>
    </source>
</evidence>
<feature type="region of interest" description="Disordered" evidence="1">
    <location>
        <begin position="418"/>
        <end position="460"/>
    </location>
</feature>
<comment type="caution">
    <text evidence="3">The sequence shown here is derived from an EMBL/GenBank/DDBJ whole genome shotgun (WGS) entry which is preliminary data.</text>
</comment>
<dbReference type="OrthoDB" id="5981048at2759"/>
<feature type="domain" description="DUF4795" evidence="2">
    <location>
        <begin position="283"/>
        <end position="412"/>
    </location>
</feature>
<evidence type="ECO:0000259" key="2">
    <source>
        <dbReference type="Pfam" id="PF16043"/>
    </source>
</evidence>
<dbReference type="Proteomes" id="UP000237246">
    <property type="component" value="Unassembled WGS sequence"/>
</dbReference>
<dbReference type="EMBL" id="PPHD01036779">
    <property type="protein sequence ID" value="POI25045.1"/>
    <property type="molecule type" value="Genomic_DNA"/>
</dbReference>